<reference evidence="5 6" key="1">
    <citation type="submission" date="2020-01" db="EMBL/GenBank/DDBJ databases">
        <title>Paenibacillus soybeanensis sp. nov. isolated from the nodules of soybean (Glycine max(L.) Merr).</title>
        <authorList>
            <person name="Wang H."/>
        </authorList>
    </citation>
    <scope>NUCLEOTIDE SEQUENCE [LARGE SCALE GENOMIC DNA]</scope>
    <source>
        <strain evidence="5 6">T1</strain>
    </source>
</reference>
<dbReference type="Proteomes" id="UP000665561">
    <property type="component" value="Unassembled WGS sequence"/>
</dbReference>
<sequence length="80" mass="9536">MSGPKRYSELKRTLPITGKILTGRLRMLEGENLILRHMYPEIPMRVEYALTEKGEAMRQMVEAFERWFSQYIDCHRMDDA</sequence>
<dbReference type="InterPro" id="IPR002577">
    <property type="entry name" value="HTH_HxlR"/>
</dbReference>
<gene>
    <name evidence="5" type="ORF">GT019_30280</name>
</gene>
<name>A0ABW9XZM0_9BACL</name>
<evidence type="ECO:0000313" key="6">
    <source>
        <dbReference type="Proteomes" id="UP000665561"/>
    </source>
</evidence>
<accession>A0ABW9XZM0</accession>
<keyword evidence="1" id="KW-0805">Transcription regulation</keyword>
<dbReference type="InterPro" id="IPR036388">
    <property type="entry name" value="WH-like_DNA-bd_sf"/>
</dbReference>
<dbReference type="SUPFAM" id="SSF46785">
    <property type="entry name" value="Winged helix' DNA-binding domain"/>
    <property type="match status" value="1"/>
</dbReference>
<dbReference type="Gene3D" id="1.10.10.10">
    <property type="entry name" value="Winged helix-like DNA-binding domain superfamily/Winged helix DNA-binding domain"/>
    <property type="match status" value="1"/>
</dbReference>
<keyword evidence="2" id="KW-0238">DNA-binding</keyword>
<keyword evidence="3" id="KW-0804">Transcription</keyword>
<feature type="domain" description="HTH hxlR-type" evidence="4">
    <location>
        <begin position="1"/>
        <end position="76"/>
    </location>
</feature>
<dbReference type="PANTHER" id="PTHR33204">
    <property type="entry name" value="TRANSCRIPTIONAL REGULATOR, MARR FAMILY"/>
    <property type="match status" value="1"/>
</dbReference>
<protein>
    <submittedName>
        <fullName evidence="5">Transcriptional regulator</fullName>
    </submittedName>
</protein>
<dbReference type="InterPro" id="IPR036390">
    <property type="entry name" value="WH_DNA-bd_sf"/>
</dbReference>
<evidence type="ECO:0000313" key="5">
    <source>
        <dbReference type="EMBL" id="NBD28175.1"/>
    </source>
</evidence>
<evidence type="ECO:0000256" key="1">
    <source>
        <dbReference type="ARBA" id="ARBA00023015"/>
    </source>
</evidence>
<evidence type="ECO:0000256" key="2">
    <source>
        <dbReference type="ARBA" id="ARBA00023125"/>
    </source>
</evidence>
<comment type="caution">
    <text evidence="5">The sequence shown here is derived from an EMBL/GenBank/DDBJ whole genome shotgun (WGS) entry which is preliminary data.</text>
</comment>
<evidence type="ECO:0000256" key="3">
    <source>
        <dbReference type="ARBA" id="ARBA00023163"/>
    </source>
</evidence>
<proteinExistence type="predicted"/>
<keyword evidence="6" id="KW-1185">Reference proteome</keyword>
<dbReference type="PANTHER" id="PTHR33204:SF18">
    <property type="entry name" value="TRANSCRIPTIONAL REGULATORY PROTEIN"/>
    <property type="match status" value="1"/>
</dbReference>
<organism evidence="5 6">
    <name type="scientific">Paenibacillus glycinis</name>
    <dbReference type="NCBI Taxonomy" id="2697035"/>
    <lineage>
        <taxon>Bacteria</taxon>
        <taxon>Bacillati</taxon>
        <taxon>Bacillota</taxon>
        <taxon>Bacilli</taxon>
        <taxon>Bacillales</taxon>
        <taxon>Paenibacillaceae</taxon>
        <taxon>Paenibacillus</taxon>
    </lineage>
</organism>
<evidence type="ECO:0000259" key="4">
    <source>
        <dbReference type="PROSITE" id="PS51118"/>
    </source>
</evidence>
<dbReference type="EMBL" id="JAAAMV010000036">
    <property type="protein sequence ID" value="NBD28175.1"/>
    <property type="molecule type" value="Genomic_DNA"/>
</dbReference>
<dbReference type="PROSITE" id="PS51118">
    <property type="entry name" value="HTH_HXLR"/>
    <property type="match status" value="1"/>
</dbReference>
<dbReference type="Pfam" id="PF01638">
    <property type="entry name" value="HxlR"/>
    <property type="match status" value="1"/>
</dbReference>